<dbReference type="AlphaFoldDB" id="A0A2G2WGP0"/>
<organism evidence="3 4">
    <name type="scientific">Capsicum annuum</name>
    <name type="common">Capsicum pepper</name>
    <dbReference type="NCBI Taxonomy" id="4072"/>
    <lineage>
        <taxon>Eukaryota</taxon>
        <taxon>Viridiplantae</taxon>
        <taxon>Streptophyta</taxon>
        <taxon>Embryophyta</taxon>
        <taxon>Tracheophyta</taxon>
        <taxon>Spermatophyta</taxon>
        <taxon>Magnoliopsida</taxon>
        <taxon>eudicotyledons</taxon>
        <taxon>Gunneridae</taxon>
        <taxon>Pentapetalae</taxon>
        <taxon>asterids</taxon>
        <taxon>lamiids</taxon>
        <taxon>Solanales</taxon>
        <taxon>Solanaceae</taxon>
        <taxon>Solanoideae</taxon>
        <taxon>Capsiceae</taxon>
        <taxon>Capsicum</taxon>
    </lineage>
</organism>
<dbReference type="OMA" id="YLWAYAT"/>
<dbReference type="InterPro" id="IPR004291">
    <property type="entry name" value="Transposase_IS66_central"/>
</dbReference>
<gene>
    <name evidence="3" type="ORF">T459_35655</name>
</gene>
<comment type="caution">
    <text evidence="3">The sequence shown here is derived from an EMBL/GenBank/DDBJ whole genome shotgun (WGS) entry which is preliminary data.</text>
</comment>
<feature type="domain" description="Transposase TnpC homeodomain" evidence="2">
    <location>
        <begin position="68"/>
        <end position="141"/>
    </location>
</feature>
<protein>
    <submittedName>
        <fullName evidence="3">Uncharacterized protein</fullName>
    </submittedName>
</protein>
<feature type="domain" description="Transposase IS66 central" evidence="1">
    <location>
        <begin position="198"/>
        <end position="327"/>
    </location>
</feature>
<evidence type="ECO:0000313" key="3">
    <source>
        <dbReference type="EMBL" id="PHT44339.1"/>
    </source>
</evidence>
<evidence type="ECO:0000313" key="4">
    <source>
        <dbReference type="Proteomes" id="UP000222542"/>
    </source>
</evidence>
<dbReference type="InterPro" id="IPR024463">
    <property type="entry name" value="Transposase_TnpC_homeodom"/>
</dbReference>
<dbReference type="Proteomes" id="UP000222542">
    <property type="component" value="Unassembled WGS sequence"/>
</dbReference>
<accession>A0A2G2WGP0</accession>
<sequence>MTSSPTPEQIAKMDADQLQAMLLGQIKANSVLQVEALELRASNINLQAVNAELQVVVKYKDAVISKITLELALHKRFRFSKKAESLTVEQRHLFDETIDGDTAQIEQEELDKLPEQDKEVVSRNLKPKRKALPPELPRTEIRHELDSTLCKCGCQLKRIGEDVSEKLNHHPGTFSVKWVCDRCETLIQAPVPAHVIDKGMATTNLLAQVLVNKFADHLPLYRQEQMFDRTGYKLSASTMGSWVGQCGAALQPLVNALRTEILKQGVLHADETPITMLNGAAKDKNSTTKKAYLWAYATTQHADIKAVVFDFAEGRSGQHAKAFLDGWIARHAT</sequence>
<dbReference type="Gramene" id="PHT44339">
    <property type="protein sequence ID" value="PHT44339"/>
    <property type="gene ID" value="T459_35655"/>
</dbReference>
<dbReference type="Pfam" id="PF13007">
    <property type="entry name" value="LZ_Tnp_IS66"/>
    <property type="match status" value="1"/>
</dbReference>
<reference evidence="3 4" key="1">
    <citation type="journal article" date="2014" name="Nat. Genet.">
        <title>Genome sequence of the hot pepper provides insights into the evolution of pungency in Capsicum species.</title>
        <authorList>
            <person name="Kim S."/>
            <person name="Park M."/>
            <person name="Yeom S.I."/>
            <person name="Kim Y.M."/>
            <person name="Lee J.M."/>
            <person name="Lee H.A."/>
            <person name="Seo E."/>
            <person name="Choi J."/>
            <person name="Cheong K."/>
            <person name="Kim K.T."/>
            <person name="Jung K."/>
            <person name="Lee G.W."/>
            <person name="Oh S.K."/>
            <person name="Bae C."/>
            <person name="Kim S.B."/>
            <person name="Lee H.Y."/>
            <person name="Kim S.Y."/>
            <person name="Kim M.S."/>
            <person name="Kang B.C."/>
            <person name="Jo Y.D."/>
            <person name="Yang H.B."/>
            <person name="Jeong H.J."/>
            <person name="Kang W.H."/>
            <person name="Kwon J.K."/>
            <person name="Shin C."/>
            <person name="Lim J.Y."/>
            <person name="Park J.H."/>
            <person name="Huh J.H."/>
            <person name="Kim J.S."/>
            <person name="Kim B.D."/>
            <person name="Cohen O."/>
            <person name="Paran I."/>
            <person name="Suh M.C."/>
            <person name="Lee S.B."/>
            <person name="Kim Y.K."/>
            <person name="Shin Y."/>
            <person name="Noh S.J."/>
            <person name="Park J."/>
            <person name="Seo Y.S."/>
            <person name="Kwon S.Y."/>
            <person name="Kim H.A."/>
            <person name="Park J.M."/>
            <person name="Kim H.J."/>
            <person name="Choi S.B."/>
            <person name="Bosland P.W."/>
            <person name="Reeves G."/>
            <person name="Jo S.H."/>
            <person name="Lee B.W."/>
            <person name="Cho H.T."/>
            <person name="Choi H.S."/>
            <person name="Lee M.S."/>
            <person name="Yu Y."/>
            <person name="Do Choi Y."/>
            <person name="Park B.S."/>
            <person name="van Deynze A."/>
            <person name="Ashrafi H."/>
            <person name="Hill T."/>
            <person name="Kim W.T."/>
            <person name="Pai H.S."/>
            <person name="Ahn H.K."/>
            <person name="Yeam I."/>
            <person name="Giovannoni J.J."/>
            <person name="Rose J.K."/>
            <person name="Sorensen I."/>
            <person name="Lee S.J."/>
            <person name="Kim R.W."/>
            <person name="Choi I.Y."/>
            <person name="Choi B.S."/>
            <person name="Lim J.S."/>
            <person name="Lee Y.H."/>
            <person name="Choi D."/>
        </authorList>
    </citation>
    <scope>NUCLEOTIDE SEQUENCE [LARGE SCALE GENOMIC DNA]</scope>
    <source>
        <strain evidence="4">cv. CM334</strain>
    </source>
</reference>
<evidence type="ECO:0000259" key="2">
    <source>
        <dbReference type="Pfam" id="PF13007"/>
    </source>
</evidence>
<dbReference type="PANTHER" id="PTHR33678">
    <property type="entry name" value="BLL1576 PROTEIN"/>
    <property type="match status" value="1"/>
</dbReference>
<keyword evidence="4" id="KW-1185">Reference proteome</keyword>
<reference evidence="3 4" key="2">
    <citation type="journal article" date="2017" name="Genome Biol.">
        <title>New reference genome sequences of hot pepper reveal the massive evolution of plant disease-resistance genes by retroduplication.</title>
        <authorList>
            <person name="Kim S."/>
            <person name="Park J."/>
            <person name="Yeom S.I."/>
            <person name="Kim Y.M."/>
            <person name="Seo E."/>
            <person name="Kim K.T."/>
            <person name="Kim M.S."/>
            <person name="Lee J.M."/>
            <person name="Cheong K."/>
            <person name="Shin H.S."/>
            <person name="Kim S.B."/>
            <person name="Han K."/>
            <person name="Lee J."/>
            <person name="Park M."/>
            <person name="Lee H.A."/>
            <person name="Lee H.Y."/>
            <person name="Lee Y."/>
            <person name="Oh S."/>
            <person name="Lee J.H."/>
            <person name="Choi E."/>
            <person name="Choi E."/>
            <person name="Lee S.E."/>
            <person name="Jeon J."/>
            <person name="Kim H."/>
            <person name="Choi G."/>
            <person name="Song H."/>
            <person name="Lee J."/>
            <person name="Lee S.C."/>
            <person name="Kwon J.K."/>
            <person name="Lee H.Y."/>
            <person name="Koo N."/>
            <person name="Hong Y."/>
            <person name="Kim R.W."/>
            <person name="Kang W.H."/>
            <person name="Huh J.H."/>
            <person name="Kang B.C."/>
            <person name="Yang T.J."/>
            <person name="Lee Y.H."/>
            <person name="Bennetzen J.L."/>
            <person name="Choi D."/>
        </authorList>
    </citation>
    <scope>NUCLEOTIDE SEQUENCE [LARGE SCALE GENOMIC DNA]</scope>
    <source>
        <strain evidence="4">cv. CM334</strain>
    </source>
</reference>
<dbReference type="NCBIfam" id="NF033517">
    <property type="entry name" value="transpos_IS66"/>
    <property type="match status" value="1"/>
</dbReference>
<proteinExistence type="predicted"/>
<dbReference type="InterPro" id="IPR052344">
    <property type="entry name" value="Transposase-related"/>
</dbReference>
<dbReference type="Pfam" id="PF03050">
    <property type="entry name" value="DDE_Tnp_IS66"/>
    <property type="match status" value="1"/>
</dbReference>
<name>A0A2G2WGP0_CAPAN</name>
<evidence type="ECO:0000259" key="1">
    <source>
        <dbReference type="Pfam" id="PF03050"/>
    </source>
</evidence>
<dbReference type="PANTHER" id="PTHR33678:SF1">
    <property type="entry name" value="BLL1576 PROTEIN"/>
    <property type="match status" value="1"/>
</dbReference>
<dbReference type="EMBL" id="AYRZ02006781">
    <property type="protein sequence ID" value="PHT44339.1"/>
    <property type="molecule type" value="Genomic_DNA"/>
</dbReference>